<comment type="caution">
    <text evidence="3">The sequence shown here is derived from an EMBL/GenBank/DDBJ whole genome shotgun (WGS) entry which is preliminary data.</text>
</comment>
<evidence type="ECO:0000256" key="1">
    <source>
        <dbReference type="SAM" id="MobiDB-lite"/>
    </source>
</evidence>
<evidence type="ECO:0000313" key="4">
    <source>
        <dbReference type="Proteomes" id="UP000559256"/>
    </source>
</evidence>
<feature type="compositionally biased region" description="Low complexity" evidence="1">
    <location>
        <begin position="300"/>
        <end position="310"/>
    </location>
</feature>
<dbReference type="AlphaFoldDB" id="A0A8H5LPH1"/>
<keyword evidence="2" id="KW-1133">Transmembrane helix</keyword>
<protein>
    <submittedName>
        <fullName evidence="3">Uncharacterized protein</fullName>
    </submittedName>
</protein>
<dbReference type="OrthoDB" id="3234968at2759"/>
<reference evidence="3 4" key="1">
    <citation type="journal article" date="2020" name="ISME J.">
        <title>Uncovering the hidden diversity of litter-decomposition mechanisms in mushroom-forming fungi.</title>
        <authorList>
            <person name="Floudas D."/>
            <person name="Bentzer J."/>
            <person name="Ahren D."/>
            <person name="Johansson T."/>
            <person name="Persson P."/>
            <person name="Tunlid A."/>
        </authorList>
    </citation>
    <scope>NUCLEOTIDE SEQUENCE [LARGE SCALE GENOMIC DNA]</scope>
    <source>
        <strain evidence="3 4">CBS 291.85</strain>
    </source>
</reference>
<keyword evidence="2" id="KW-0812">Transmembrane</keyword>
<feature type="compositionally biased region" description="Polar residues" evidence="1">
    <location>
        <begin position="392"/>
        <end position="405"/>
    </location>
</feature>
<feature type="compositionally biased region" description="Polar residues" evidence="1">
    <location>
        <begin position="238"/>
        <end position="251"/>
    </location>
</feature>
<feature type="compositionally biased region" description="Polar residues" evidence="1">
    <location>
        <begin position="340"/>
        <end position="352"/>
    </location>
</feature>
<evidence type="ECO:0000256" key="2">
    <source>
        <dbReference type="SAM" id="Phobius"/>
    </source>
</evidence>
<keyword evidence="4" id="KW-1185">Reference proteome</keyword>
<keyword evidence="2" id="KW-0472">Membrane</keyword>
<feature type="region of interest" description="Disordered" evidence="1">
    <location>
        <begin position="292"/>
        <end position="356"/>
    </location>
</feature>
<dbReference type="EMBL" id="JAACJM010000032">
    <property type="protein sequence ID" value="KAF5364643.1"/>
    <property type="molecule type" value="Genomic_DNA"/>
</dbReference>
<evidence type="ECO:0000313" key="3">
    <source>
        <dbReference type="EMBL" id="KAF5364643.1"/>
    </source>
</evidence>
<feature type="transmembrane region" description="Helical" evidence="2">
    <location>
        <begin position="253"/>
        <end position="278"/>
    </location>
</feature>
<proteinExistence type="predicted"/>
<feature type="region of interest" description="Disordered" evidence="1">
    <location>
        <begin position="230"/>
        <end position="251"/>
    </location>
</feature>
<feature type="region of interest" description="Disordered" evidence="1">
    <location>
        <begin position="392"/>
        <end position="418"/>
    </location>
</feature>
<gene>
    <name evidence="3" type="ORF">D9758_005574</name>
</gene>
<dbReference type="Proteomes" id="UP000559256">
    <property type="component" value="Unassembled WGS sequence"/>
</dbReference>
<name>A0A8H5LPH1_9AGAR</name>
<organism evidence="3 4">
    <name type="scientific">Tetrapyrgos nigripes</name>
    <dbReference type="NCBI Taxonomy" id="182062"/>
    <lineage>
        <taxon>Eukaryota</taxon>
        <taxon>Fungi</taxon>
        <taxon>Dikarya</taxon>
        <taxon>Basidiomycota</taxon>
        <taxon>Agaricomycotina</taxon>
        <taxon>Agaricomycetes</taxon>
        <taxon>Agaricomycetidae</taxon>
        <taxon>Agaricales</taxon>
        <taxon>Marasmiineae</taxon>
        <taxon>Marasmiaceae</taxon>
        <taxon>Tetrapyrgos</taxon>
    </lineage>
</organism>
<accession>A0A8H5LPH1</accession>
<dbReference type="Gene3D" id="2.60.120.260">
    <property type="entry name" value="Galactose-binding domain-like"/>
    <property type="match status" value="1"/>
</dbReference>
<sequence length="418" mass="44890">MKHAAKLLSREPRCMYVKFGRQKVREIYRLTDVLTNPFLLGTPIMPSSFSGQARSSVSSILLLSFLLPLNAWLPVQALKNITIDNSDSAVHYNDEWNFDDTYDSGATDHWSSSTSATATVNFTGVAVYYQVHMYPNNLQTGGILSVDNYPATSAIMWDPNNDNYGSNWTTVWQMTGLADGPHTLNVKYWDNGNNSFISLDTVLVTQLEDGDPVPVVPSLATGSRTATSAFGTSTSSFNAPDTASNTSSGSSKALPIALGTVFGLLFLGAAVAAAFFYYRSRQNRAATAPLDSGEVKPFMSSNTPPASAPYNPTPYNPSAPYNPYNPGQDTNMRQSLAPASGTSSYSFHSPSPVQAPDQAMTMSRLIHDANTISYPIVPPSERSMASYVNSSQTSLYGSQGPSSGPTVGAAMSARLPEV</sequence>